<protein>
    <recommendedName>
        <fullName evidence="2">C2 domain-containing protein</fullName>
    </recommendedName>
</protein>
<reference evidence="3 4" key="1">
    <citation type="journal article" date="2019" name="G3 (Bethesda)">
        <title>Sequencing of a Wild Apple (Malus baccata) Genome Unravels the Differences Between Cultivated and Wild Apple Species Regarding Disease Resistance and Cold Tolerance.</title>
        <authorList>
            <person name="Chen X."/>
        </authorList>
    </citation>
    <scope>NUCLEOTIDE SEQUENCE [LARGE SCALE GENOMIC DNA]</scope>
    <source>
        <strain evidence="4">cv. Shandingzi</strain>
        <tissue evidence="3">Leaves</tissue>
    </source>
</reference>
<feature type="compositionally biased region" description="Pro residues" evidence="1">
    <location>
        <begin position="226"/>
        <end position="241"/>
    </location>
</feature>
<evidence type="ECO:0000313" key="4">
    <source>
        <dbReference type="Proteomes" id="UP000315295"/>
    </source>
</evidence>
<dbReference type="EMBL" id="VIEB01001086">
    <property type="protein sequence ID" value="TQD75615.1"/>
    <property type="molecule type" value="Genomic_DNA"/>
</dbReference>
<dbReference type="Gene3D" id="2.60.40.150">
    <property type="entry name" value="C2 domain"/>
    <property type="match status" value="1"/>
</dbReference>
<dbReference type="CDD" id="cd04051">
    <property type="entry name" value="C2_SRC2_like"/>
    <property type="match status" value="1"/>
</dbReference>
<dbReference type="InterPro" id="IPR000008">
    <property type="entry name" value="C2_dom"/>
</dbReference>
<feature type="compositionally biased region" description="Low complexity" evidence="1">
    <location>
        <begin position="242"/>
        <end position="253"/>
    </location>
</feature>
<dbReference type="GO" id="GO:0006952">
    <property type="term" value="P:defense response"/>
    <property type="evidence" value="ECO:0007669"/>
    <property type="project" value="InterPro"/>
</dbReference>
<accession>A0A540KN10</accession>
<feature type="domain" description="C2" evidence="2">
    <location>
        <begin position="1"/>
        <end position="115"/>
    </location>
</feature>
<feature type="region of interest" description="Disordered" evidence="1">
    <location>
        <begin position="186"/>
        <end position="213"/>
    </location>
</feature>
<name>A0A540KN10_MALBA</name>
<sequence>MEQRILELELISAKDIKDVNLLSKMDVYAVVSLQGDDVSRAGKQKTKTKVSQGCGTHPTWNFHMKFVLDEYLIQQNRISLVFKLVCQRSLGDKDIGQVVVPVKELLDSVKADAASMKFVAYQVRKPSGKPKGELEFSYKFGDKVAASEATLTAASSKGNEPVTAYPVVGPSVQPAVGYGGYPPPVGSSAGPPPPGYEYPAPPQGYGYPPPPPPGYGYPPPPPGYGYPPPPPGYGYPGPPPAGYGYPPMQQPQPEAKKKNFGMGLGAGVLGGVLGGMIIGDMVSDGGGCGGGF</sequence>
<dbReference type="SUPFAM" id="SSF49562">
    <property type="entry name" value="C2 domain (Calcium/lipid-binding domain, CaLB)"/>
    <property type="match status" value="1"/>
</dbReference>
<comment type="caution">
    <text evidence="3">The sequence shown here is derived from an EMBL/GenBank/DDBJ whole genome shotgun (WGS) entry which is preliminary data.</text>
</comment>
<dbReference type="AlphaFoldDB" id="A0A540KN10"/>
<dbReference type="SMART" id="SM00239">
    <property type="entry name" value="C2"/>
    <property type="match status" value="1"/>
</dbReference>
<evidence type="ECO:0000313" key="3">
    <source>
        <dbReference type="EMBL" id="TQD75615.1"/>
    </source>
</evidence>
<keyword evidence="4" id="KW-1185">Reference proteome</keyword>
<dbReference type="InterPro" id="IPR035892">
    <property type="entry name" value="C2_domain_sf"/>
</dbReference>
<dbReference type="STRING" id="106549.A0A540KN10"/>
<evidence type="ECO:0000259" key="2">
    <source>
        <dbReference type="PROSITE" id="PS50004"/>
    </source>
</evidence>
<dbReference type="PANTHER" id="PTHR32246">
    <property type="entry name" value="INGRESSION PROTEIN FIC1"/>
    <property type="match status" value="1"/>
</dbReference>
<dbReference type="Pfam" id="PF00168">
    <property type="entry name" value="C2"/>
    <property type="match status" value="1"/>
</dbReference>
<feature type="region of interest" description="Disordered" evidence="1">
    <location>
        <begin position="226"/>
        <end position="259"/>
    </location>
</feature>
<evidence type="ECO:0000256" key="1">
    <source>
        <dbReference type="SAM" id="MobiDB-lite"/>
    </source>
</evidence>
<dbReference type="PANTHER" id="PTHR32246:SF173">
    <property type="entry name" value="C2 DOMAIN-CONTAINING PROTEIN"/>
    <property type="match status" value="1"/>
</dbReference>
<proteinExistence type="predicted"/>
<dbReference type="Proteomes" id="UP000315295">
    <property type="component" value="Unassembled WGS sequence"/>
</dbReference>
<dbReference type="PROSITE" id="PS50004">
    <property type="entry name" value="C2"/>
    <property type="match status" value="1"/>
</dbReference>
<organism evidence="3 4">
    <name type="scientific">Malus baccata</name>
    <name type="common">Siberian crab apple</name>
    <name type="synonym">Pyrus baccata</name>
    <dbReference type="NCBI Taxonomy" id="106549"/>
    <lineage>
        <taxon>Eukaryota</taxon>
        <taxon>Viridiplantae</taxon>
        <taxon>Streptophyta</taxon>
        <taxon>Embryophyta</taxon>
        <taxon>Tracheophyta</taxon>
        <taxon>Spermatophyta</taxon>
        <taxon>Magnoliopsida</taxon>
        <taxon>eudicotyledons</taxon>
        <taxon>Gunneridae</taxon>
        <taxon>Pentapetalae</taxon>
        <taxon>rosids</taxon>
        <taxon>fabids</taxon>
        <taxon>Rosales</taxon>
        <taxon>Rosaceae</taxon>
        <taxon>Amygdaloideae</taxon>
        <taxon>Maleae</taxon>
        <taxon>Malus</taxon>
    </lineage>
</organism>
<dbReference type="InterPro" id="IPR044750">
    <property type="entry name" value="C2_SRC2/BAP"/>
</dbReference>
<gene>
    <name evidence="3" type="ORF">C1H46_038855</name>
</gene>